<dbReference type="HOGENOM" id="CLU_2972274_0_0_6"/>
<dbReference type="AlphaFoldDB" id="A0A0H3CIB0"/>
<dbReference type="EnsemblBacteria" id="ADF61614">
    <property type="protein sequence ID" value="ADF61614"/>
    <property type="gene ID" value="ECL_02062"/>
</dbReference>
<protein>
    <submittedName>
        <fullName evidence="1">Uncharacterized protein</fullName>
    </submittedName>
</protein>
<reference evidence="1 2" key="1">
    <citation type="journal article" date="2010" name="J. Bacteriol.">
        <title>Complete genome sequence of Enterobacter cloacae subsp. cloacae type strain ATCC 13047.</title>
        <authorList>
            <person name="Ren Y."/>
            <person name="Ren Y."/>
            <person name="Zhou Z."/>
            <person name="Guo X."/>
            <person name="Li Y."/>
            <person name="Feng L."/>
            <person name="Wang L."/>
        </authorList>
    </citation>
    <scope>NUCLEOTIDE SEQUENCE [LARGE SCALE GENOMIC DNA]</scope>
    <source>
        <strain evidence="2">ATCC 13047 / DSM 30054 / NBRC 13535 / NCTC 10005 / WDCM 00083 / NCDC 279-56</strain>
    </source>
</reference>
<accession>A0A0H3CIB0</accession>
<gene>
    <name evidence="1" type="ordered locus">ECL_02062</name>
</gene>
<dbReference type="Proteomes" id="UP000002363">
    <property type="component" value="Chromosome"/>
</dbReference>
<sequence>MIFRNIEKYIRNPYKRVSFLIAQVANLTMSTYLEKIFCMALLNSIQFNSLKNILSKTN</sequence>
<dbReference type="EMBL" id="CP001918">
    <property type="protein sequence ID" value="ADF61614.1"/>
    <property type="molecule type" value="Genomic_DNA"/>
</dbReference>
<proteinExistence type="predicted"/>
<keyword evidence="2" id="KW-1185">Reference proteome</keyword>
<evidence type="ECO:0000313" key="2">
    <source>
        <dbReference type="Proteomes" id="UP000002363"/>
    </source>
</evidence>
<name>A0A0H3CIB0_ENTCC</name>
<evidence type="ECO:0000313" key="1">
    <source>
        <dbReference type="EMBL" id="ADF61614.1"/>
    </source>
</evidence>
<organism evidence="1 2">
    <name type="scientific">Enterobacter cloacae subsp. cloacae (strain ATCC 13047 / DSM 30054 / NBRC 13535 / NCTC 10005 / WDCM 00083 / NCDC 279-56)</name>
    <dbReference type="NCBI Taxonomy" id="716541"/>
    <lineage>
        <taxon>Bacteria</taxon>
        <taxon>Pseudomonadati</taxon>
        <taxon>Pseudomonadota</taxon>
        <taxon>Gammaproteobacteria</taxon>
        <taxon>Enterobacterales</taxon>
        <taxon>Enterobacteriaceae</taxon>
        <taxon>Enterobacter</taxon>
        <taxon>Enterobacter cloacae complex</taxon>
    </lineage>
</organism>
<dbReference type="KEGG" id="enc:ECL_02062"/>